<feature type="region of interest" description="Disordered" evidence="1">
    <location>
        <begin position="22"/>
        <end position="54"/>
    </location>
</feature>
<evidence type="ECO:0008006" key="5">
    <source>
        <dbReference type="Google" id="ProtNLM"/>
    </source>
</evidence>
<accession>A0A1H7MCH5</accession>
<dbReference type="Proteomes" id="UP000198620">
    <property type="component" value="Unassembled WGS sequence"/>
</dbReference>
<evidence type="ECO:0000256" key="1">
    <source>
        <dbReference type="SAM" id="MobiDB-lite"/>
    </source>
</evidence>
<name>A0A1H7MCH5_9PROT</name>
<reference evidence="3 4" key="1">
    <citation type="submission" date="2016-10" db="EMBL/GenBank/DDBJ databases">
        <authorList>
            <person name="de Groot N.N."/>
        </authorList>
    </citation>
    <scope>NUCLEOTIDE SEQUENCE [LARGE SCALE GENOMIC DNA]</scope>
    <source>
        <strain evidence="3 4">Nv1</strain>
    </source>
</reference>
<sequence>MKTLKLFATIMALASLAGCISLGSREPGPQGPPGPKGEPGTSSEKIIVVPEKQY</sequence>
<feature type="signal peptide" evidence="2">
    <location>
        <begin position="1"/>
        <end position="17"/>
    </location>
</feature>
<dbReference type="EMBL" id="FOBH01000005">
    <property type="protein sequence ID" value="SEL08435.1"/>
    <property type="molecule type" value="Genomic_DNA"/>
</dbReference>
<feature type="chain" id="PRO_5011553633" description="Collagen triple helix repeat-containing protein" evidence="2">
    <location>
        <begin position="18"/>
        <end position="54"/>
    </location>
</feature>
<protein>
    <recommendedName>
        <fullName evidence="5">Collagen triple helix repeat-containing protein</fullName>
    </recommendedName>
</protein>
<dbReference type="AlphaFoldDB" id="A0A1H7MCH5"/>
<keyword evidence="2" id="KW-0732">Signal</keyword>
<evidence type="ECO:0000313" key="4">
    <source>
        <dbReference type="Proteomes" id="UP000198620"/>
    </source>
</evidence>
<evidence type="ECO:0000256" key="2">
    <source>
        <dbReference type="SAM" id="SignalP"/>
    </source>
</evidence>
<evidence type="ECO:0000313" key="3">
    <source>
        <dbReference type="EMBL" id="SEL08435.1"/>
    </source>
</evidence>
<gene>
    <name evidence="3" type="ORF">SAMN05216387_1056</name>
</gene>
<proteinExistence type="predicted"/>
<dbReference type="RefSeq" id="WP_177171801.1">
    <property type="nucleotide sequence ID" value="NZ_FOBH01000005.1"/>
</dbReference>
<organism evidence="3 4">
    <name type="scientific">Nitrosovibrio tenuis</name>
    <dbReference type="NCBI Taxonomy" id="1233"/>
    <lineage>
        <taxon>Bacteria</taxon>
        <taxon>Pseudomonadati</taxon>
        <taxon>Pseudomonadota</taxon>
        <taxon>Betaproteobacteria</taxon>
        <taxon>Nitrosomonadales</taxon>
        <taxon>Nitrosomonadaceae</taxon>
        <taxon>Nitrosovibrio</taxon>
    </lineage>
</organism>
<keyword evidence="4" id="KW-1185">Reference proteome</keyword>
<dbReference type="PROSITE" id="PS51257">
    <property type="entry name" value="PROKAR_LIPOPROTEIN"/>
    <property type="match status" value="1"/>
</dbReference>